<sequence>MASDTHEVSVPYPEKKLWAHSFEHGQLRESNANMPAGWPTWLGPLVPRGYESHDQSAVPSHGLGCDLLAVCPPRSGWRPLQSTLRRVTRPMRRCLGLPVEWPAPADSRPIKKSISQAAITIPVPILGTKRLLTHHTRVRTFPGWPGRHQTKYGAPTIDVPLATGPHTLIEHVAFHNDPTILEDDRDTWEPSKQAAGGRVAPRWVVTLPAVVVPGSLGTCRSPARAALSSWISAACPRSSVEIQ</sequence>
<dbReference type="Proteomes" id="UP001497700">
    <property type="component" value="Unassembled WGS sequence"/>
</dbReference>
<keyword evidence="2" id="KW-1185">Reference proteome</keyword>
<evidence type="ECO:0000313" key="2">
    <source>
        <dbReference type="Proteomes" id="UP001497700"/>
    </source>
</evidence>
<name>A0ACB9ZDR2_9PEZI</name>
<comment type="caution">
    <text evidence="1">The sequence shown here is derived from an EMBL/GenBank/DDBJ whole genome shotgun (WGS) entry which is preliminary data.</text>
</comment>
<proteinExistence type="predicted"/>
<dbReference type="EMBL" id="MU393428">
    <property type="protein sequence ID" value="KAI4869733.1"/>
    <property type="molecule type" value="Genomic_DNA"/>
</dbReference>
<accession>A0ACB9ZDR2</accession>
<gene>
    <name evidence="1" type="ORF">F4820DRAFT_471317</name>
</gene>
<organism evidence="1 2">
    <name type="scientific">Hypoxylon rubiginosum</name>
    <dbReference type="NCBI Taxonomy" id="110542"/>
    <lineage>
        <taxon>Eukaryota</taxon>
        <taxon>Fungi</taxon>
        <taxon>Dikarya</taxon>
        <taxon>Ascomycota</taxon>
        <taxon>Pezizomycotina</taxon>
        <taxon>Sordariomycetes</taxon>
        <taxon>Xylariomycetidae</taxon>
        <taxon>Xylariales</taxon>
        <taxon>Hypoxylaceae</taxon>
        <taxon>Hypoxylon</taxon>
    </lineage>
</organism>
<protein>
    <submittedName>
        <fullName evidence="1">Uncharacterized protein</fullName>
    </submittedName>
</protein>
<reference evidence="1 2" key="1">
    <citation type="journal article" date="2022" name="New Phytol.">
        <title>Ecological generalism drives hyperdiversity of secondary metabolite gene clusters in xylarialean endophytes.</title>
        <authorList>
            <person name="Franco M.E.E."/>
            <person name="Wisecaver J.H."/>
            <person name="Arnold A.E."/>
            <person name="Ju Y.M."/>
            <person name="Slot J.C."/>
            <person name="Ahrendt S."/>
            <person name="Moore L.P."/>
            <person name="Eastman K.E."/>
            <person name="Scott K."/>
            <person name="Konkel Z."/>
            <person name="Mondo S.J."/>
            <person name="Kuo A."/>
            <person name="Hayes R.D."/>
            <person name="Haridas S."/>
            <person name="Andreopoulos B."/>
            <person name="Riley R."/>
            <person name="LaButti K."/>
            <person name="Pangilinan J."/>
            <person name="Lipzen A."/>
            <person name="Amirebrahimi M."/>
            <person name="Yan J."/>
            <person name="Adam C."/>
            <person name="Keymanesh K."/>
            <person name="Ng V."/>
            <person name="Louie K."/>
            <person name="Northen T."/>
            <person name="Drula E."/>
            <person name="Henrissat B."/>
            <person name="Hsieh H.M."/>
            <person name="Youens-Clark K."/>
            <person name="Lutzoni F."/>
            <person name="Miadlikowska J."/>
            <person name="Eastwood D.C."/>
            <person name="Hamelin R.C."/>
            <person name="Grigoriev I.V."/>
            <person name="U'Ren J.M."/>
        </authorList>
    </citation>
    <scope>NUCLEOTIDE SEQUENCE [LARGE SCALE GENOMIC DNA]</scope>
    <source>
        <strain evidence="1 2">CBS 119005</strain>
    </source>
</reference>
<evidence type="ECO:0000313" key="1">
    <source>
        <dbReference type="EMBL" id="KAI4869733.1"/>
    </source>
</evidence>